<dbReference type="InterPro" id="IPR002575">
    <property type="entry name" value="Aminoglycoside_PTrfase"/>
</dbReference>
<dbReference type="GO" id="GO:0005524">
    <property type="term" value="F:ATP binding"/>
    <property type="evidence" value="ECO:0007669"/>
    <property type="project" value="UniProtKB-KW"/>
</dbReference>
<evidence type="ECO:0000256" key="1">
    <source>
        <dbReference type="ARBA" id="ARBA00022741"/>
    </source>
</evidence>
<dbReference type="HOGENOM" id="CLU_021467_1_0_4"/>
<dbReference type="PANTHER" id="PTHR33540">
    <property type="entry name" value="TRNA THREONYLCARBAMOYLADENOSINE BIOSYNTHESIS PROTEIN TSAE"/>
    <property type="match status" value="1"/>
</dbReference>
<comment type="caution">
    <text evidence="4">The sequence shown here is derived from an EMBL/GenBank/DDBJ whole genome shotgun (WGS) entry which is preliminary data.</text>
</comment>
<proteinExistence type="predicted"/>
<dbReference type="AlphaFoldDB" id="V8QQP9"/>
<name>V8QQP9_9BURK</name>
<evidence type="ECO:0000313" key="4">
    <source>
        <dbReference type="EMBL" id="ETF01319.1"/>
    </source>
</evidence>
<dbReference type="PANTHER" id="PTHR33540:SF1">
    <property type="entry name" value="N-ACETYLMURAMATE_N-ACETYLGLUCOSAMINE KINASE"/>
    <property type="match status" value="1"/>
</dbReference>
<dbReference type="SUPFAM" id="SSF56112">
    <property type="entry name" value="Protein kinase-like (PK-like)"/>
    <property type="match status" value="1"/>
</dbReference>
<gene>
    <name evidence="4" type="ORF">W822_18885</name>
</gene>
<dbReference type="GO" id="GO:0016740">
    <property type="term" value="F:transferase activity"/>
    <property type="evidence" value="ECO:0007669"/>
    <property type="project" value="UniProtKB-KW"/>
</dbReference>
<dbReference type="eggNOG" id="COG3178">
    <property type="taxonomic scope" value="Bacteria"/>
</dbReference>
<dbReference type="STRING" id="1424334.W822_18885"/>
<dbReference type="OrthoDB" id="9809275at2"/>
<keyword evidence="2" id="KW-0067">ATP-binding</keyword>
<reference evidence="4 5" key="1">
    <citation type="journal article" date="2014" name="Genome Announc.">
        <title>Draft Genome Sequence of Advenella kashmirensis Strain W13003, a Polycyclic Aromatic Hydrocarbon-Degrading Bacterium.</title>
        <authorList>
            <person name="Wang X."/>
            <person name="Jin D."/>
            <person name="Zhou L."/>
            <person name="Wu L."/>
            <person name="An W."/>
            <person name="Zhao L."/>
        </authorList>
    </citation>
    <scope>NUCLEOTIDE SEQUENCE [LARGE SCALE GENOMIC DNA]</scope>
    <source>
        <strain evidence="4 5">W13003</strain>
    </source>
</reference>
<dbReference type="Proteomes" id="UP000018733">
    <property type="component" value="Unassembled WGS sequence"/>
</dbReference>
<sequence length="359" mass="40871">MNKPVASLTPSTSATAGDDARLALVQAWLTPLVEKYGIRADSLRPASSDASFRRYFRVDCPNNSLVIMDAPPAHEDCRPFIDIARRLDAAGLNVPKILEQDTENGLLLLSDLGQDTFYQRIVKGMDDATLQANYRDTLQALVRMQQVTTDHLPVYDSARLREELALFRDWYVARHCDTVLSEAEQSALVSLFDQLSAHNARQSACFVHRDFHSPNLMINTHPENGRGPGIIDFQDAVRGPVSYDLVSLVMDARTTWEEPQQLDWAIRYWELARQAGLPVPADFADFHVDYEWMGLQRNLRILGVFARLSIRDGKPHYQQHMPRVNGYVRQVAARYNAFRPLLRLLDRLDNIETKVGYTF</sequence>
<keyword evidence="4" id="KW-0808">Transferase</keyword>
<feature type="domain" description="Aminoglycoside phosphotransferase" evidence="3">
    <location>
        <begin position="43"/>
        <end position="270"/>
    </location>
</feature>
<evidence type="ECO:0000313" key="5">
    <source>
        <dbReference type="Proteomes" id="UP000018733"/>
    </source>
</evidence>
<accession>V8QQP9</accession>
<dbReference type="InterPro" id="IPR011009">
    <property type="entry name" value="Kinase-like_dom_sf"/>
</dbReference>
<protein>
    <submittedName>
        <fullName evidence="4">Aminoglycoside phosphotransferase</fullName>
    </submittedName>
</protein>
<dbReference type="Gene3D" id="3.90.1200.10">
    <property type="match status" value="1"/>
</dbReference>
<dbReference type="RefSeq" id="WP_024006709.1">
    <property type="nucleotide sequence ID" value="NZ_KI650981.1"/>
</dbReference>
<keyword evidence="5" id="KW-1185">Reference proteome</keyword>
<evidence type="ECO:0000259" key="3">
    <source>
        <dbReference type="Pfam" id="PF01636"/>
    </source>
</evidence>
<organism evidence="4 5">
    <name type="scientific">Advenella kashmirensis W13003</name>
    <dbReference type="NCBI Taxonomy" id="1424334"/>
    <lineage>
        <taxon>Bacteria</taxon>
        <taxon>Pseudomonadati</taxon>
        <taxon>Pseudomonadota</taxon>
        <taxon>Betaproteobacteria</taxon>
        <taxon>Burkholderiales</taxon>
        <taxon>Alcaligenaceae</taxon>
    </lineage>
</organism>
<evidence type="ECO:0000256" key="2">
    <source>
        <dbReference type="ARBA" id="ARBA00022840"/>
    </source>
</evidence>
<keyword evidence="1" id="KW-0547">Nucleotide-binding</keyword>
<dbReference type="Gene3D" id="3.30.200.20">
    <property type="entry name" value="Phosphorylase Kinase, domain 1"/>
    <property type="match status" value="1"/>
</dbReference>
<dbReference type="Pfam" id="PF01636">
    <property type="entry name" value="APH"/>
    <property type="match status" value="1"/>
</dbReference>
<dbReference type="PATRIC" id="fig|1424334.3.peg.3795"/>
<dbReference type="EMBL" id="AYXT01000012">
    <property type="protein sequence ID" value="ETF01319.1"/>
    <property type="molecule type" value="Genomic_DNA"/>
</dbReference>